<dbReference type="EMBL" id="MF360957">
    <property type="protein sequence ID" value="ASU00049.1"/>
    <property type="molecule type" value="Genomic_DNA"/>
</dbReference>
<evidence type="ECO:0000313" key="3">
    <source>
        <dbReference type="Proteomes" id="UP000226236"/>
    </source>
</evidence>
<proteinExistence type="predicted"/>
<protein>
    <submittedName>
        <fullName evidence="2">Uncharacterized protein</fullName>
    </submittedName>
</protein>
<dbReference type="GeneID" id="40524460"/>
<reference evidence="2 3" key="1">
    <citation type="submission" date="2017-06" db="EMBL/GenBank/DDBJ databases">
        <authorList>
            <person name="Russell D.A."/>
            <person name="Jacobs-Sera D."/>
            <person name="Duda R."/>
            <person name="Hatfull G.F."/>
            <person name="Hendrix R.W."/>
        </authorList>
    </citation>
    <scope>NUCLEOTIDE SEQUENCE [LARGE SCALE GENOMIC DNA]</scope>
</reference>
<evidence type="ECO:0000313" key="2">
    <source>
        <dbReference type="EMBL" id="ASU00049.1"/>
    </source>
</evidence>
<dbReference type="Proteomes" id="UP000226236">
    <property type="component" value="Segment"/>
</dbReference>
<name>A0A223LEW8_BPPB1</name>
<keyword evidence="1" id="KW-0175">Coiled coil</keyword>
<accession>A0A223LEW8</accession>
<evidence type="ECO:0000256" key="1">
    <source>
        <dbReference type="SAM" id="Coils"/>
    </source>
</evidence>
<feature type="coiled-coil region" evidence="1">
    <location>
        <begin position="3"/>
        <end position="30"/>
    </location>
</feature>
<dbReference type="RefSeq" id="YP_009664428.1">
    <property type="nucleotide sequence ID" value="NC_043027.1"/>
</dbReference>
<gene>
    <name evidence="2" type="primary">227</name>
    <name evidence="2" type="ORF">PBI_PBS1_227</name>
</gene>
<sequence length="30" mass="3597">MDKDLLKTCLDKIERQKRELIAENAMMQTM</sequence>
<keyword evidence="3" id="KW-1185">Reference proteome</keyword>
<organism evidence="2 3">
    <name type="scientific">Bacillus phage PBS1</name>
    <dbReference type="NCBI Taxonomy" id="2884423"/>
    <lineage>
        <taxon>Viruses</taxon>
        <taxon>Duplodnaviria</taxon>
        <taxon>Heunggongvirae</taxon>
        <taxon>Uroviricota</taxon>
        <taxon>Caudoviricetes</taxon>
        <taxon>Takahashivirus</taxon>
        <taxon>Bacillus phage PBS1</taxon>
    </lineage>
</organism>